<evidence type="ECO:0000313" key="4">
    <source>
        <dbReference type="Proteomes" id="UP001596956"/>
    </source>
</evidence>
<dbReference type="SUPFAM" id="SSF103473">
    <property type="entry name" value="MFS general substrate transporter"/>
    <property type="match status" value="1"/>
</dbReference>
<protein>
    <submittedName>
        <fullName evidence="3">DUF2530 domain-containing protein</fullName>
    </submittedName>
</protein>
<feature type="transmembrane region" description="Helical" evidence="2">
    <location>
        <begin position="21"/>
        <end position="41"/>
    </location>
</feature>
<dbReference type="Pfam" id="PF10745">
    <property type="entry name" value="DUF2530"/>
    <property type="match status" value="1"/>
</dbReference>
<reference evidence="4" key="1">
    <citation type="journal article" date="2019" name="Int. J. Syst. Evol. Microbiol.">
        <title>The Global Catalogue of Microorganisms (GCM) 10K type strain sequencing project: providing services to taxonomists for standard genome sequencing and annotation.</title>
        <authorList>
            <consortium name="The Broad Institute Genomics Platform"/>
            <consortium name="The Broad Institute Genome Sequencing Center for Infectious Disease"/>
            <person name="Wu L."/>
            <person name="Ma J."/>
        </authorList>
    </citation>
    <scope>NUCLEOTIDE SEQUENCE [LARGE SCALE GENOMIC DNA]</scope>
    <source>
        <strain evidence="4">CCUG 63369</strain>
    </source>
</reference>
<proteinExistence type="predicted"/>
<dbReference type="EMBL" id="JBHTHR010000530">
    <property type="protein sequence ID" value="MFD0802607.1"/>
    <property type="molecule type" value="Genomic_DNA"/>
</dbReference>
<name>A0ABW3BGW2_9ACTN</name>
<feature type="region of interest" description="Disordered" evidence="1">
    <location>
        <begin position="76"/>
        <end position="97"/>
    </location>
</feature>
<dbReference type="InterPro" id="IPR019681">
    <property type="entry name" value="DUF2530"/>
</dbReference>
<evidence type="ECO:0000256" key="2">
    <source>
        <dbReference type="SAM" id="Phobius"/>
    </source>
</evidence>
<evidence type="ECO:0000313" key="3">
    <source>
        <dbReference type="EMBL" id="MFD0802607.1"/>
    </source>
</evidence>
<feature type="transmembrane region" description="Helical" evidence="2">
    <location>
        <begin position="47"/>
        <end position="66"/>
    </location>
</feature>
<gene>
    <name evidence="3" type="ORF">ACFQZU_14950</name>
</gene>
<sequence length="97" mass="10842">MRHARKPDPEVMESDYRVPTALGTAAWAAALIVLVAMGDDLAEQDRWWRWVCLTGIALGIFGFLYIPRHLRKSPDAGERRAAEASGAIEPRNARRAQ</sequence>
<keyword evidence="4" id="KW-1185">Reference proteome</keyword>
<feature type="non-terminal residue" evidence="3">
    <location>
        <position position="97"/>
    </location>
</feature>
<keyword evidence="2" id="KW-1133">Transmembrane helix</keyword>
<accession>A0ABW3BGW2</accession>
<dbReference type="InterPro" id="IPR036259">
    <property type="entry name" value="MFS_trans_sf"/>
</dbReference>
<keyword evidence="2" id="KW-0812">Transmembrane</keyword>
<keyword evidence="2" id="KW-0472">Membrane</keyword>
<dbReference type="Proteomes" id="UP001596956">
    <property type="component" value="Unassembled WGS sequence"/>
</dbReference>
<comment type="caution">
    <text evidence="3">The sequence shown here is derived from an EMBL/GenBank/DDBJ whole genome shotgun (WGS) entry which is preliminary data.</text>
</comment>
<organism evidence="3 4">
    <name type="scientific">Streptomonospora algeriensis</name>
    <dbReference type="NCBI Taxonomy" id="995084"/>
    <lineage>
        <taxon>Bacteria</taxon>
        <taxon>Bacillati</taxon>
        <taxon>Actinomycetota</taxon>
        <taxon>Actinomycetes</taxon>
        <taxon>Streptosporangiales</taxon>
        <taxon>Nocardiopsidaceae</taxon>
        <taxon>Streptomonospora</taxon>
    </lineage>
</organism>
<evidence type="ECO:0000256" key="1">
    <source>
        <dbReference type="SAM" id="MobiDB-lite"/>
    </source>
</evidence>